<comment type="cofactor">
    <cofactor evidence="1 6">
        <name>FAD</name>
        <dbReference type="ChEBI" id="CHEBI:57692"/>
    </cofactor>
</comment>
<reference evidence="10 11" key="1">
    <citation type="submission" date="2020-08" db="EMBL/GenBank/DDBJ databases">
        <authorList>
            <person name="Mo P."/>
        </authorList>
    </citation>
    <scope>NUCLEOTIDE SEQUENCE [LARGE SCALE GENOMIC DNA]</scope>
    <source>
        <strain evidence="10 11">CGMCC 4.1532</strain>
    </source>
</reference>
<dbReference type="SUPFAM" id="SSF56645">
    <property type="entry name" value="Acyl-CoA dehydrogenase NM domain-like"/>
    <property type="match status" value="1"/>
</dbReference>
<accession>A0A7G7MCN9</accession>
<dbReference type="PROSITE" id="PS00072">
    <property type="entry name" value="ACYL_COA_DH_1"/>
    <property type="match status" value="1"/>
</dbReference>
<dbReference type="Pfam" id="PF00441">
    <property type="entry name" value="Acyl-CoA_dh_1"/>
    <property type="match status" value="1"/>
</dbReference>
<dbReference type="InterPro" id="IPR037069">
    <property type="entry name" value="AcylCoA_DH/ox_N_sf"/>
</dbReference>
<evidence type="ECO:0000256" key="4">
    <source>
        <dbReference type="ARBA" id="ARBA00022827"/>
    </source>
</evidence>
<dbReference type="Gene3D" id="1.20.140.10">
    <property type="entry name" value="Butyryl-CoA Dehydrogenase, subunit A, domain 3"/>
    <property type="match status" value="1"/>
</dbReference>
<feature type="domain" description="Acyl-CoA dehydrogenase/oxidase N-terminal" evidence="9">
    <location>
        <begin position="12"/>
        <end position="119"/>
    </location>
</feature>
<sequence>MLPTAATTVAGLRAQVRRFLADELDAGSFRPSCDSWIQGHSPAFSRKLGERGWLGMTWPRRYGGGGRSARERFTVVEELLAAGAPVAAHWIADRQTGPLLLRVGTEQQKRTLLPAMARGRLFVAAGLSEPDSGSDLASVRTRATPTATGWRVSGRKVWTSHAHRSHYLLALVRTAPPNGDRHAGLSQMLVNLDAPGVTIRPIEVMTGEAHFTEVTLDDVPVPAGMVVGTVGDGWRGVMAELAHERSGPERYLSTFPLLAELVSAPAAHGEAALTDIGSATARLWALRALSLRVQDLLDRGIPTGTAAALVKDLGTQLEGELVDIARRACATRPGSAADAPLGALLQHAQLARPSFTLRGGTNEILRGVVARGLEAAG</sequence>
<dbReference type="Proteomes" id="UP000515728">
    <property type="component" value="Chromosome"/>
</dbReference>
<dbReference type="InterPro" id="IPR009100">
    <property type="entry name" value="AcylCoA_DH/oxidase_NM_dom_sf"/>
</dbReference>
<dbReference type="InterPro" id="IPR009075">
    <property type="entry name" value="AcylCo_DH/oxidase_C"/>
</dbReference>
<dbReference type="GO" id="GO:0050660">
    <property type="term" value="F:flavin adenine dinucleotide binding"/>
    <property type="evidence" value="ECO:0007669"/>
    <property type="project" value="InterPro"/>
</dbReference>
<dbReference type="Gene3D" id="1.10.540.10">
    <property type="entry name" value="Acyl-CoA dehydrogenase/oxidase, N-terminal domain"/>
    <property type="match status" value="1"/>
</dbReference>
<keyword evidence="4 6" id="KW-0274">FAD</keyword>
<evidence type="ECO:0000256" key="2">
    <source>
        <dbReference type="ARBA" id="ARBA00009347"/>
    </source>
</evidence>
<gene>
    <name evidence="10" type="ORF">H6H00_20240</name>
</gene>
<protein>
    <submittedName>
        <fullName evidence="10">Acyl-CoA dehydrogenase family protein</fullName>
    </submittedName>
</protein>
<dbReference type="InterPro" id="IPR006091">
    <property type="entry name" value="Acyl-CoA_Oxase/DH_mid-dom"/>
</dbReference>
<dbReference type="EMBL" id="CP060131">
    <property type="protein sequence ID" value="QNG50550.1"/>
    <property type="molecule type" value="Genomic_DNA"/>
</dbReference>
<keyword evidence="3 6" id="KW-0285">Flavoprotein</keyword>
<feature type="domain" description="Acyl-CoA oxidase/dehydrogenase middle" evidence="8">
    <location>
        <begin position="124"/>
        <end position="219"/>
    </location>
</feature>
<dbReference type="Pfam" id="PF02771">
    <property type="entry name" value="Acyl-CoA_dh_N"/>
    <property type="match status" value="1"/>
</dbReference>
<keyword evidence="11" id="KW-1185">Reference proteome</keyword>
<dbReference type="InterPro" id="IPR046373">
    <property type="entry name" value="Acyl-CoA_Oxase/DH_mid-dom_sf"/>
</dbReference>
<evidence type="ECO:0000256" key="3">
    <source>
        <dbReference type="ARBA" id="ARBA00022630"/>
    </source>
</evidence>
<evidence type="ECO:0000313" key="10">
    <source>
        <dbReference type="EMBL" id="QNG50550.1"/>
    </source>
</evidence>
<feature type="domain" description="Acyl-CoA dehydrogenase/oxidase C-terminal" evidence="7">
    <location>
        <begin position="274"/>
        <end position="373"/>
    </location>
</feature>
<dbReference type="KEGG" id="ppel:H6H00_20240"/>
<dbReference type="PANTHER" id="PTHR43292">
    <property type="entry name" value="ACYL-COA DEHYDROGENASE"/>
    <property type="match status" value="1"/>
</dbReference>
<evidence type="ECO:0000256" key="5">
    <source>
        <dbReference type="ARBA" id="ARBA00023002"/>
    </source>
</evidence>
<evidence type="ECO:0000256" key="1">
    <source>
        <dbReference type="ARBA" id="ARBA00001974"/>
    </source>
</evidence>
<dbReference type="PANTHER" id="PTHR43292:SF4">
    <property type="entry name" value="ACYL-COA DEHYDROGENASE FADE34"/>
    <property type="match status" value="1"/>
</dbReference>
<keyword evidence="5 6" id="KW-0560">Oxidoreductase</keyword>
<dbReference type="InterPro" id="IPR052161">
    <property type="entry name" value="Mycobact_Acyl-CoA_DH"/>
</dbReference>
<evidence type="ECO:0000259" key="9">
    <source>
        <dbReference type="Pfam" id="PF02771"/>
    </source>
</evidence>
<dbReference type="InterPro" id="IPR036250">
    <property type="entry name" value="AcylCo_DH-like_C"/>
</dbReference>
<organism evidence="10 11">
    <name type="scientific">Pseudonocardia petroleophila</name>
    <dbReference type="NCBI Taxonomy" id="37331"/>
    <lineage>
        <taxon>Bacteria</taxon>
        <taxon>Bacillati</taxon>
        <taxon>Actinomycetota</taxon>
        <taxon>Actinomycetes</taxon>
        <taxon>Pseudonocardiales</taxon>
        <taxon>Pseudonocardiaceae</taxon>
        <taxon>Pseudonocardia</taxon>
    </lineage>
</organism>
<evidence type="ECO:0000313" key="11">
    <source>
        <dbReference type="Proteomes" id="UP000515728"/>
    </source>
</evidence>
<dbReference type="Gene3D" id="2.40.110.10">
    <property type="entry name" value="Butyryl-CoA Dehydrogenase, subunit A, domain 2"/>
    <property type="match status" value="1"/>
</dbReference>
<evidence type="ECO:0000259" key="7">
    <source>
        <dbReference type="Pfam" id="PF00441"/>
    </source>
</evidence>
<dbReference type="InterPro" id="IPR006089">
    <property type="entry name" value="Acyl-CoA_DH_CS"/>
</dbReference>
<dbReference type="RefSeq" id="WP_185717312.1">
    <property type="nucleotide sequence ID" value="NZ_BAAAWI010000001.1"/>
</dbReference>
<evidence type="ECO:0000256" key="6">
    <source>
        <dbReference type="RuleBase" id="RU362125"/>
    </source>
</evidence>
<dbReference type="AlphaFoldDB" id="A0A7G7MCN9"/>
<proteinExistence type="inferred from homology"/>
<dbReference type="GO" id="GO:0005886">
    <property type="term" value="C:plasma membrane"/>
    <property type="evidence" value="ECO:0007669"/>
    <property type="project" value="TreeGrafter"/>
</dbReference>
<evidence type="ECO:0000259" key="8">
    <source>
        <dbReference type="Pfam" id="PF02770"/>
    </source>
</evidence>
<dbReference type="GO" id="GO:0003995">
    <property type="term" value="F:acyl-CoA dehydrogenase activity"/>
    <property type="evidence" value="ECO:0007669"/>
    <property type="project" value="InterPro"/>
</dbReference>
<dbReference type="Pfam" id="PF02770">
    <property type="entry name" value="Acyl-CoA_dh_M"/>
    <property type="match status" value="1"/>
</dbReference>
<dbReference type="InterPro" id="IPR013786">
    <property type="entry name" value="AcylCoA_DH/ox_N"/>
</dbReference>
<name>A0A7G7MCN9_9PSEU</name>
<comment type="similarity">
    <text evidence="2 6">Belongs to the acyl-CoA dehydrogenase family.</text>
</comment>
<dbReference type="SUPFAM" id="SSF47203">
    <property type="entry name" value="Acyl-CoA dehydrogenase C-terminal domain-like"/>
    <property type="match status" value="1"/>
</dbReference>